<reference evidence="5" key="2">
    <citation type="submission" date="2025-09" db="UniProtKB">
        <authorList>
            <consortium name="Ensembl"/>
        </authorList>
    </citation>
    <scope>IDENTIFICATION</scope>
</reference>
<name>A0A673X4Z7_SALTR</name>
<dbReference type="Ensembl" id="ENSSTUT00000017407.1">
    <property type="protein sequence ID" value="ENSSTUP00000016508.1"/>
    <property type="gene ID" value="ENSSTUG00000007524.1"/>
</dbReference>
<dbReference type="PROSITE" id="PS00303">
    <property type="entry name" value="S100_CABP"/>
    <property type="match status" value="1"/>
</dbReference>
<feature type="domain" description="EF-hand" evidence="4">
    <location>
        <begin position="32"/>
        <end position="67"/>
    </location>
</feature>
<evidence type="ECO:0000256" key="2">
    <source>
        <dbReference type="ARBA" id="ARBA00022837"/>
    </source>
</evidence>
<dbReference type="PROSITE" id="PS00018">
    <property type="entry name" value="EF_HAND_1"/>
    <property type="match status" value="1"/>
</dbReference>
<accession>A0A673X4Z7</accession>
<keyword evidence="1" id="KW-0479">Metal-binding</keyword>
<protein>
    <recommendedName>
        <fullName evidence="4">EF-hand domain-containing protein</fullName>
    </recommendedName>
</protein>
<evidence type="ECO:0000313" key="5">
    <source>
        <dbReference type="Ensembl" id="ENSSTUP00000016508.1"/>
    </source>
</evidence>
<keyword evidence="3" id="KW-0732">Signal</keyword>
<dbReference type="GeneTree" id="ENSGT00980000201240"/>
<reference evidence="5" key="1">
    <citation type="submission" date="2025-08" db="UniProtKB">
        <authorList>
            <consortium name="Ensembl"/>
        </authorList>
    </citation>
    <scope>IDENTIFICATION</scope>
</reference>
<dbReference type="InterPro" id="IPR011992">
    <property type="entry name" value="EF-hand-dom_pair"/>
</dbReference>
<proteinExistence type="predicted"/>
<evidence type="ECO:0000313" key="6">
    <source>
        <dbReference type="Proteomes" id="UP000472277"/>
    </source>
</evidence>
<dbReference type="Gene3D" id="1.10.238.10">
    <property type="entry name" value="EF-hand"/>
    <property type="match status" value="1"/>
</dbReference>
<dbReference type="Proteomes" id="UP000472277">
    <property type="component" value="Chromosome 14"/>
</dbReference>
<dbReference type="SUPFAM" id="SSF47473">
    <property type="entry name" value="EF-hand"/>
    <property type="match status" value="1"/>
</dbReference>
<dbReference type="OMA" id="RASGHQK"/>
<sequence>AADCGLLIVVQLLFNGWAKLQDIGRNWNTLSYMSIQIEKIMSDLDENKDGEVDFQEFVILVAALTSTLLQRASGHQK</sequence>
<dbReference type="Pfam" id="PF00036">
    <property type="entry name" value="EF-hand_1"/>
    <property type="match status" value="1"/>
</dbReference>
<dbReference type="InterPro" id="IPR001751">
    <property type="entry name" value="S100/CaBP7/8-like_CS"/>
</dbReference>
<feature type="signal peptide" evidence="3">
    <location>
        <begin position="1"/>
        <end position="18"/>
    </location>
</feature>
<dbReference type="InParanoid" id="A0A673X4Z7"/>
<organism evidence="5 6">
    <name type="scientific">Salmo trutta</name>
    <name type="common">Brown trout</name>
    <dbReference type="NCBI Taxonomy" id="8032"/>
    <lineage>
        <taxon>Eukaryota</taxon>
        <taxon>Metazoa</taxon>
        <taxon>Chordata</taxon>
        <taxon>Craniata</taxon>
        <taxon>Vertebrata</taxon>
        <taxon>Euteleostomi</taxon>
        <taxon>Actinopterygii</taxon>
        <taxon>Neopterygii</taxon>
        <taxon>Teleostei</taxon>
        <taxon>Protacanthopterygii</taxon>
        <taxon>Salmoniformes</taxon>
        <taxon>Salmonidae</taxon>
        <taxon>Salmoninae</taxon>
        <taxon>Salmo</taxon>
    </lineage>
</organism>
<keyword evidence="2" id="KW-0106">Calcium</keyword>
<evidence type="ECO:0000256" key="3">
    <source>
        <dbReference type="SAM" id="SignalP"/>
    </source>
</evidence>
<keyword evidence="6" id="KW-1185">Reference proteome</keyword>
<dbReference type="GO" id="GO:0005509">
    <property type="term" value="F:calcium ion binding"/>
    <property type="evidence" value="ECO:0007669"/>
    <property type="project" value="InterPro"/>
</dbReference>
<dbReference type="InterPro" id="IPR002048">
    <property type="entry name" value="EF_hand_dom"/>
</dbReference>
<evidence type="ECO:0000259" key="4">
    <source>
        <dbReference type="PROSITE" id="PS50222"/>
    </source>
</evidence>
<dbReference type="PROSITE" id="PS50222">
    <property type="entry name" value="EF_HAND_2"/>
    <property type="match status" value="1"/>
</dbReference>
<evidence type="ECO:0000256" key="1">
    <source>
        <dbReference type="ARBA" id="ARBA00022723"/>
    </source>
</evidence>
<dbReference type="SMART" id="SM00054">
    <property type="entry name" value="EFh"/>
    <property type="match status" value="1"/>
</dbReference>
<dbReference type="InterPro" id="IPR018247">
    <property type="entry name" value="EF_Hand_1_Ca_BS"/>
</dbReference>
<feature type="chain" id="PRO_5025677907" description="EF-hand domain-containing protein" evidence="3">
    <location>
        <begin position="19"/>
        <end position="77"/>
    </location>
</feature>
<dbReference type="AlphaFoldDB" id="A0A673X4Z7"/>